<evidence type="ECO:0000313" key="2">
    <source>
        <dbReference type="Proteomes" id="UP000790377"/>
    </source>
</evidence>
<comment type="caution">
    <text evidence="1">The sequence shown here is derived from an EMBL/GenBank/DDBJ whole genome shotgun (WGS) entry which is preliminary data.</text>
</comment>
<organism evidence="1 2">
    <name type="scientific">Hygrophoropsis aurantiaca</name>
    <dbReference type="NCBI Taxonomy" id="72124"/>
    <lineage>
        <taxon>Eukaryota</taxon>
        <taxon>Fungi</taxon>
        <taxon>Dikarya</taxon>
        <taxon>Basidiomycota</taxon>
        <taxon>Agaricomycotina</taxon>
        <taxon>Agaricomycetes</taxon>
        <taxon>Agaricomycetidae</taxon>
        <taxon>Boletales</taxon>
        <taxon>Coniophorineae</taxon>
        <taxon>Hygrophoropsidaceae</taxon>
        <taxon>Hygrophoropsis</taxon>
    </lineage>
</organism>
<gene>
    <name evidence="1" type="ORF">BJ138DRAFT_1145716</name>
</gene>
<proteinExistence type="predicted"/>
<evidence type="ECO:0000313" key="1">
    <source>
        <dbReference type="EMBL" id="KAH7913648.1"/>
    </source>
</evidence>
<name>A0ACB8ALN4_9AGAM</name>
<sequence>MNPTGSSLSSSPVKRTGDSSRRGGVATNVSSTRQENDGDVRNNWIGPMPVDKFMDKFMECKDLEPMGDVTNNGRPSLENGLQEAFMNVINTGDRFPGFKLVNSSSHVDKDNQAKLKPDVCVYRADHDACNKPTDFLNLDMFLEFKLSDGDDLFNDNATVYKAFRATGTKTKSERRGQIIGYAALTCARQHRQHLFSASITGKFARLLLWDRTGTIVSKRFNYCEQPGLLLDFFRRYSRMSPTARGHDLTVRLATPEEEAIALAALTEEGYADRIDPKYPTMMVGVYDEVSKATRSLLVGRPETQPSSVVGRATKAYIAVDPLNSTVVFLKDCWRVAFPDMEKEGDILRKLNQKEVRNIPQVLYAGDVGGIDLQRTKSFDLINESWRCGDEKVTPHTHYRQVVDVVGKNITSITSSKQLVQVIRDAFQAHKDAVEKCKILHRDVSTGNILITRNGRGILNDWDMSKPMDISGARQLGRTGTWLFMSTRILQDPDKVHEIQDDMESFIHVLIYVALIFTPHTIIGRYNLAALVHRLFYQEIRCDDGQYFGGDGKNSGFTNSVVPKTVVFACEPIQSLVKQLVRFCKDWLLYCEADKDDEGAETKPLDNIKFKDHQAMDDLLASVVALPDERWPEREEIKERKLYLKIGQPTILSEFEPKSSTKHALESTGDRERPNKRSKSTTLSTSHT</sequence>
<dbReference type="Proteomes" id="UP000790377">
    <property type="component" value="Unassembled WGS sequence"/>
</dbReference>
<protein>
    <submittedName>
        <fullName evidence="1">Uncharacterized protein</fullName>
    </submittedName>
</protein>
<dbReference type="EMBL" id="MU267627">
    <property type="protein sequence ID" value="KAH7913648.1"/>
    <property type="molecule type" value="Genomic_DNA"/>
</dbReference>
<accession>A0ACB8ALN4</accession>
<reference evidence="1" key="1">
    <citation type="journal article" date="2021" name="New Phytol.">
        <title>Evolutionary innovations through gain and loss of genes in the ectomycorrhizal Boletales.</title>
        <authorList>
            <person name="Wu G."/>
            <person name="Miyauchi S."/>
            <person name="Morin E."/>
            <person name="Kuo A."/>
            <person name="Drula E."/>
            <person name="Varga T."/>
            <person name="Kohler A."/>
            <person name="Feng B."/>
            <person name="Cao Y."/>
            <person name="Lipzen A."/>
            <person name="Daum C."/>
            <person name="Hundley H."/>
            <person name="Pangilinan J."/>
            <person name="Johnson J."/>
            <person name="Barry K."/>
            <person name="LaButti K."/>
            <person name="Ng V."/>
            <person name="Ahrendt S."/>
            <person name="Min B."/>
            <person name="Choi I.G."/>
            <person name="Park H."/>
            <person name="Plett J.M."/>
            <person name="Magnuson J."/>
            <person name="Spatafora J.W."/>
            <person name="Nagy L.G."/>
            <person name="Henrissat B."/>
            <person name="Grigoriev I.V."/>
            <person name="Yang Z.L."/>
            <person name="Xu J."/>
            <person name="Martin F.M."/>
        </authorList>
    </citation>
    <scope>NUCLEOTIDE SEQUENCE</scope>
    <source>
        <strain evidence="1">ATCC 28755</strain>
    </source>
</reference>
<keyword evidence="2" id="KW-1185">Reference proteome</keyword>